<protein>
    <recommendedName>
        <fullName evidence="4">Vacuolar membrane protease</fullName>
    </recommendedName>
    <alternativeName>
        <fullName evidence="8">FXNA-related family protease 1</fullName>
    </alternativeName>
</protein>
<dbReference type="AlphaFoldDB" id="A0A1S2VG14"/>
<evidence type="ECO:0000259" key="10">
    <source>
        <dbReference type="Pfam" id="PF04389"/>
    </source>
</evidence>
<comment type="caution">
    <text evidence="11">The sequence shown here is derived from an EMBL/GenBank/DDBJ whole genome shotgun (WGS) entry which is preliminary data.</text>
</comment>
<evidence type="ECO:0000256" key="9">
    <source>
        <dbReference type="SAM" id="Phobius"/>
    </source>
</evidence>
<dbReference type="InterPro" id="IPR007484">
    <property type="entry name" value="Peptidase_M28"/>
</dbReference>
<feature type="transmembrane region" description="Helical" evidence="9">
    <location>
        <begin position="512"/>
        <end position="531"/>
    </location>
</feature>
<feature type="domain" description="Peptidase M28" evidence="10">
    <location>
        <begin position="102"/>
        <end position="289"/>
    </location>
</feature>
<sequence>MTRRNPILAAITLFLLLALSCLSIWLVRPPDVVPASAPDTGFSAERAMQHIRRFARQPHAMGTPEHARVRTYLIGQLQTLGLSPMVQDTTVSRGTLIGHVYNIVGRLKGKGSGKAVLLMAHYDSQPNTPGAADDGAGVAAILETVRALRQSPVLQNDIIVLLTDGEEYGLLGAQGFMLHPWAKEVGFVINLEARGNSGPGMTFEISPQNGWVVREFAKAAPVPFASSLMYEVYRALPNDTDFSVFREAGYPGVNSAFIDGFVNYHKLTDTPEALDLRSLQHHGSNTLALAKHFGTIPLTDTKAPDKVFFNPAGSWLIQYPMWVSGALLAIVTVLLCLVILSGHKKQLFSIGQSVGSLFLFLLMPLLTGAFFAGFNWLIAKLLPYTHFFNGVYQSGVFFVGYAGIAIALALFLSRLAIRWVRPFSLVIGVDLIFLLLAATLTWFVPSASFIFLIPLLFALSGTLIVLLTNRHRSSQGMAYAGIFLVCLSPAILMLMPMVHLLFVTFALQLPSASMFVLTLLLGLCFPLLIIIDRSLQWSRVPALPLFFLVSGLSITGFAVYSEQPTDKQPLHSHQFYILNTDTNKAVWASIFPQTNDWNRTFFTQPHMGTLSGFYPNPQTAYLLNAAPAITDAPPTATVLSDITRQSVRTLTLQLTSVRGAAHMEVVLQVPAESDLLSANIRGATIQKDWSGGADGKWLHLYIVGLPTDKSIPLALNLIPKKPVTLRLYDHSIGLPASLIKSPPPAHVIPEQGRNSNVTIIGKTYRF</sequence>
<evidence type="ECO:0000313" key="11">
    <source>
        <dbReference type="EMBL" id="OIN57360.1"/>
    </source>
</evidence>
<comment type="similarity">
    <text evidence="3">Belongs to the peptidase M28 family.</text>
</comment>
<evidence type="ECO:0000256" key="2">
    <source>
        <dbReference type="ARBA" id="ARBA00004128"/>
    </source>
</evidence>
<keyword evidence="5" id="KW-0926">Vacuole</keyword>
<comment type="function">
    <text evidence="1">May be involved in vacuolar sorting and osmoregulation.</text>
</comment>
<feature type="transmembrane region" description="Helical" evidence="9">
    <location>
        <begin position="479"/>
        <end position="506"/>
    </location>
</feature>
<evidence type="ECO:0000256" key="6">
    <source>
        <dbReference type="ARBA" id="ARBA00022989"/>
    </source>
</evidence>
<evidence type="ECO:0000256" key="8">
    <source>
        <dbReference type="ARBA" id="ARBA00031512"/>
    </source>
</evidence>
<dbReference type="RefSeq" id="WP_071505072.1">
    <property type="nucleotide sequence ID" value="NZ_MORL01000013.1"/>
</dbReference>
<evidence type="ECO:0000313" key="12">
    <source>
        <dbReference type="Proteomes" id="UP000181790"/>
    </source>
</evidence>
<dbReference type="GO" id="GO:0008235">
    <property type="term" value="F:metalloexopeptidase activity"/>
    <property type="evidence" value="ECO:0007669"/>
    <property type="project" value="InterPro"/>
</dbReference>
<keyword evidence="7" id="KW-0325">Glycoprotein</keyword>
<keyword evidence="9" id="KW-0812">Transmembrane</keyword>
<comment type="subcellular location">
    <subcellularLocation>
        <location evidence="2">Vacuole membrane</location>
        <topology evidence="2">Multi-pass membrane protein</topology>
    </subcellularLocation>
</comment>
<dbReference type="EMBL" id="MORL01000013">
    <property type="protein sequence ID" value="OIN57360.1"/>
    <property type="molecule type" value="Genomic_DNA"/>
</dbReference>
<dbReference type="GO" id="GO:0006508">
    <property type="term" value="P:proteolysis"/>
    <property type="evidence" value="ECO:0007669"/>
    <property type="project" value="InterPro"/>
</dbReference>
<feature type="transmembrane region" description="Helical" evidence="9">
    <location>
        <begin position="449"/>
        <end position="467"/>
    </location>
</feature>
<dbReference type="Proteomes" id="UP000181790">
    <property type="component" value="Unassembled WGS sequence"/>
</dbReference>
<evidence type="ECO:0000256" key="4">
    <source>
        <dbReference type="ARBA" id="ARBA00017435"/>
    </source>
</evidence>
<evidence type="ECO:0000256" key="5">
    <source>
        <dbReference type="ARBA" id="ARBA00022554"/>
    </source>
</evidence>
<organism evidence="11 12">
    <name type="scientific">Arsenicibacter rosenii</name>
    <dbReference type="NCBI Taxonomy" id="1750698"/>
    <lineage>
        <taxon>Bacteria</taxon>
        <taxon>Pseudomonadati</taxon>
        <taxon>Bacteroidota</taxon>
        <taxon>Cytophagia</taxon>
        <taxon>Cytophagales</taxon>
        <taxon>Spirosomataceae</taxon>
        <taxon>Arsenicibacter</taxon>
    </lineage>
</organism>
<reference evidence="11 12" key="1">
    <citation type="submission" date="2016-10" db="EMBL/GenBank/DDBJ databases">
        <title>Arsenicibacter rosenii gen. nov., sp. nov., an efficient arsenic-methylating bacterium isolated from an arsenic-contaminated paddy soil.</title>
        <authorList>
            <person name="Huang K."/>
        </authorList>
    </citation>
    <scope>NUCLEOTIDE SEQUENCE [LARGE SCALE GENOMIC DNA]</scope>
    <source>
        <strain evidence="11 12">SM-1</strain>
    </source>
</reference>
<name>A0A1S2VG14_9BACT</name>
<dbReference type="SUPFAM" id="SSF53187">
    <property type="entry name" value="Zn-dependent exopeptidases"/>
    <property type="match status" value="1"/>
</dbReference>
<feature type="transmembrane region" description="Helical" evidence="9">
    <location>
        <begin position="543"/>
        <end position="560"/>
    </location>
</feature>
<feature type="transmembrane region" description="Helical" evidence="9">
    <location>
        <begin position="390"/>
        <end position="411"/>
    </location>
</feature>
<dbReference type="Gene3D" id="3.40.630.10">
    <property type="entry name" value="Zn peptidases"/>
    <property type="match status" value="1"/>
</dbReference>
<dbReference type="PANTHER" id="PTHR12147:SF58">
    <property type="entry name" value="VACUOLAR MEMBRANE PROTEASE"/>
    <property type="match status" value="1"/>
</dbReference>
<feature type="transmembrane region" description="Helical" evidence="9">
    <location>
        <begin position="423"/>
        <end position="443"/>
    </location>
</feature>
<keyword evidence="9" id="KW-0472">Membrane</keyword>
<feature type="transmembrane region" description="Helical" evidence="9">
    <location>
        <begin position="354"/>
        <end position="378"/>
    </location>
</feature>
<evidence type="ECO:0000256" key="1">
    <source>
        <dbReference type="ARBA" id="ARBA00003273"/>
    </source>
</evidence>
<proteinExistence type="inferred from homology"/>
<gene>
    <name evidence="11" type="ORF">BLX24_20510</name>
</gene>
<keyword evidence="6 9" id="KW-1133">Transmembrane helix</keyword>
<evidence type="ECO:0000256" key="7">
    <source>
        <dbReference type="ARBA" id="ARBA00023180"/>
    </source>
</evidence>
<feature type="transmembrane region" description="Helical" evidence="9">
    <location>
        <begin position="319"/>
        <end position="342"/>
    </location>
</feature>
<dbReference type="Pfam" id="PF04389">
    <property type="entry name" value="Peptidase_M28"/>
    <property type="match status" value="1"/>
</dbReference>
<keyword evidence="12" id="KW-1185">Reference proteome</keyword>
<dbReference type="PROSITE" id="PS51257">
    <property type="entry name" value="PROKAR_LIPOPROTEIN"/>
    <property type="match status" value="1"/>
</dbReference>
<dbReference type="PANTHER" id="PTHR12147">
    <property type="entry name" value="METALLOPEPTIDASE M28 FAMILY MEMBER"/>
    <property type="match status" value="1"/>
</dbReference>
<dbReference type="InterPro" id="IPR045175">
    <property type="entry name" value="M28_fam"/>
</dbReference>
<evidence type="ECO:0000256" key="3">
    <source>
        <dbReference type="ARBA" id="ARBA00010918"/>
    </source>
</evidence>
<dbReference type="OrthoDB" id="9778250at2"/>
<dbReference type="GO" id="GO:0005774">
    <property type="term" value="C:vacuolar membrane"/>
    <property type="evidence" value="ECO:0007669"/>
    <property type="project" value="UniProtKB-SubCell"/>
</dbReference>
<accession>A0A1S2VG14</accession>